<feature type="transmembrane region" description="Helical" evidence="7">
    <location>
        <begin position="375"/>
        <end position="396"/>
    </location>
</feature>
<dbReference type="NCBIfam" id="NF045539">
    <property type="entry name" value="MATE_efflux1"/>
    <property type="match status" value="1"/>
</dbReference>
<keyword evidence="4 7" id="KW-0812">Transmembrane</keyword>
<keyword evidence="3" id="KW-1003">Cell membrane</keyword>
<reference evidence="8" key="1">
    <citation type="submission" date="2020-01" db="EMBL/GenBank/DDBJ databases">
        <title>Development of genomics and gene disruption for Polysphondylium violaceum indicates a role for the polyketide synthase stlB in stalk morphogenesis.</title>
        <authorList>
            <person name="Narita B."/>
            <person name="Kawabe Y."/>
            <person name="Kin K."/>
            <person name="Saito T."/>
            <person name="Gibbs R."/>
            <person name="Kuspa A."/>
            <person name="Muzny D."/>
            <person name="Queller D."/>
            <person name="Richards S."/>
            <person name="Strassman J."/>
            <person name="Sucgang R."/>
            <person name="Worley K."/>
            <person name="Schaap P."/>
        </authorList>
    </citation>
    <scope>NUCLEOTIDE SEQUENCE</scope>
    <source>
        <strain evidence="8">QSvi11</strain>
    </source>
</reference>
<evidence type="ECO:0000256" key="5">
    <source>
        <dbReference type="ARBA" id="ARBA00022989"/>
    </source>
</evidence>
<dbReference type="AlphaFoldDB" id="A0A8J4PQZ3"/>
<comment type="subcellular location">
    <subcellularLocation>
        <location evidence="1">Cell membrane</location>
        <topology evidence="1">Multi-pass membrane protein</topology>
    </subcellularLocation>
</comment>
<evidence type="ECO:0000256" key="2">
    <source>
        <dbReference type="ARBA" id="ARBA00022448"/>
    </source>
</evidence>
<gene>
    <name evidence="8" type="ORF">CYY_006199</name>
</gene>
<dbReference type="GO" id="GO:0005886">
    <property type="term" value="C:plasma membrane"/>
    <property type="evidence" value="ECO:0007669"/>
    <property type="project" value="UniProtKB-SubCell"/>
</dbReference>
<feature type="transmembrane region" description="Helical" evidence="7">
    <location>
        <begin position="309"/>
        <end position="327"/>
    </location>
</feature>
<dbReference type="PANTHER" id="PTHR43549:SF2">
    <property type="entry name" value="MULTIDRUG RESISTANCE PROTEIN NORM-RELATED"/>
    <property type="match status" value="1"/>
</dbReference>
<sequence>MIILDGFKTFNFRLFIAIFITKLLPTIYLTVRWYFLGYIPTDWGFNIASQMQWLNLVYEIIQEMFIYPLYHLLGEALSDSKEFQNRVRGGLFVTFIVYSLVSVVVICATRPLLVLMAQQEELIDMSITYIRLETVGIIINSLWSFTILVFVTLRKDIYMYITLVIQVVLSIILDTFLVSDLRVSAHLGVNGIAVTNIVANFINLCVSLYLLHREGILKLNKNDFVPNFKWLLKWFNIGKYSGLESFCRNFAFMMMVIRMANSINQSGTYWVSNNFIWQYLLLPTLALSDLVKKEVAEDITNIRKKTCGYLLMSFVFIALWLISIPVWKPYMYYVINLPMYQDVYPVVLVQTGFYFSFIFNNAIMDSTFYGAGKTLYLLIQSICISVIYYGIMFILYKKDIFVPTLHSISLMFGFGILLDFIPTFVLYWRFLKKKQIMIDLTFREQDKQNDTLLKDLSDSSLSPPLSPALDPTQNTKSIVDFIDAIEIPNENGDDGNNVVINDNNEVMENRETNRDVKNIEDLDIE</sequence>
<keyword evidence="2" id="KW-0813">Transport</keyword>
<feature type="transmembrane region" description="Helical" evidence="7">
    <location>
        <begin position="12"/>
        <end position="31"/>
    </location>
</feature>
<name>A0A8J4PQZ3_9MYCE</name>
<evidence type="ECO:0000313" key="9">
    <source>
        <dbReference type="Proteomes" id="UP000695562"/>
    </source>
</evidence>
<feature type="transmembrane region" description="Helical" evidence="7">
    <location>
        <begin position="408"/>
        <end position="428"/>
    </location>
</feature>
<evidence type="ECO:0000256" key="7">
    <source>
        <dbReference type="SAM" id="Phobius"/>
    </source>
</evidence>
<feature type="transmembrane region" description="Helical" evidence="7">
    <location>
        <begin position="191"/>
        <end position="211"/>
    </location>
</feature>
<feature type="transmembrane region" description="Helical" evidence="7">
    <location>
        <begin position="91"/>
        <end position="117"/>
    </location>
</feature>
<accession>A0A8J4PQZ3</accession>
<feature type="transmembrane region" description="Helical" evidence="7">
    <location>
        <begin position="129"/>
        <end position="150"/>
    </location>
</feature>
<dbReference type="PANTHER" id="PTHR43549">
    <property type="entry name" value="MULTIDRUG RESISTANCE PROTEIN YPNP-RELATED"/>
    <property type="match status" value="1"/>
</dbReference>
<keyword evidence="5 7" id="KW-1133">Transmembrane helix</keyword>
<keyword evidence="6 7" id="KW-0472">Membrane</keyword>
<comment type="caution">
    <text evidence="8">The sequence shown here is derived from an EMBL/GenBank/DDBJ whole genome shotgun (WGS) entry which is preliminary data.</text>
</comment>
<evidence type="ECO:0000256" key="3">
    <source>
        <dbReference type="ARBA" id="ARBA00022475"/>
    </source>
</evidence>
<feature type="transmembrane region" description="Helical" evidence="7">
    <location>
        <begin position="343"/>
        <end position="363"/>
    </location>
</feature>
<dbReference type="OrthoDB" id="2119662at2759"/>
<evidence type="ECO:0000256" key="6">
    <source>
        <dbReference type="ARBA" id="ARBA00023136"/>
    </source>
</evidence>
<keyword evidence="9" id="KW-1185">Reference proteome</keyword>
<dbReference type="Proteomes" id="UP000695562">
    <property type="component" value="Unassembled WGS sequence"/>
</dbReference>
<proteinExistence type="predicted"/>
<evidence type="ECO:0000256" key="4">
    <source>
        <dbReference type="ARBA" id="ARBA00022692"/>
    </source>
</evidence>
<dbReference type="InterPro" id="IPR052031">
    <property type="entry name" value="Membrane_Transporter-Flippase"/>
</dbReference>
<evidence type="ECO:0000313" key="8">
    <source>
        <dbReference type="EMBL" id="KAF2072490.1"/>
    </source>
</evidence>
<evidence type="ECO:0008006" key="10">
    <source>
        <dbReference type="Google" id="ProtNLM"/>
    </source>
</evidence>
<organism evidence="8 9">
    <name type="scientific">Polysphondylium violaceum</name>
    <dbReference type="NCBI Taxonomy" id="133409"/>
    <lineage>
        <taxon>Eukaryota</taxon>
        <taxon>Amoebozoa</taxon>
        <taxon>Evosea</taxon>
        <taxon>Eumycetozoa</taxon>
        <taxon>Dictyostelia</taxon>
        <taxon>Dictyosteliales</taxon>
        <taxon>Dictyosteliaceae</taxon>
        <taxon>Polysphondylium</taxon>
    </lineage>
</organism>
<protein>
    <recommendedName>
        <fullName evidence="10">Multi antimicrobial extrusion family protein</fullName>
    </recommendedName>
</protein>
<dbReference type="EMBL" id="AJWJ01000275">
    <property type="protein sequence ID" value="KAF2072490.1"/>
    <property type="molecule type" value="Genomic_DNA"/>
</dbReference>
<evidence type="ECO:0000256" key="1">
    <source>
        <dbReference type="ARBA" id="ARBA00004651"/>
    </source>
</evidence>
<feature type="transmembrane region" description="Helical" evidence="7">
    <location>
        <begin position="157"/>
        <end position="179"/>
    </location>
</feature>